<protein>
    <submittedName>
        <fullName evidence="1">Cytosolic 5'apos-nucleotidase 1A-like</fullName>
    </submittedName>
</protein>
<dbReference type="Proteomes" id="UP001059041">
    <property type="component" value="Linkage Group LG9"/>
</dbReference>
<organism evidence="1 2">
    <name type="scientific">Triplophysa rosa</name>
    <name type="common">Cave loach</name>
    <dbReference type="NCBI Taxonomy" id="992332"/>
    <lineage>
        <taxon>Eukaryota</taxon>
        <taxon>Metazoa</taxon>
        <taxon>Chordata</taxon>
        <taxon>Craniata</taxon>
        <taxon>Vertebrata</taxon>
        <taxon>Euteleostomi</taxon>
        <taxon>Actinopterygii</taxon>
        <taxon>Neopterygii</taxon>
        <taxon>Teleostei</taxon>
        <taxon>Ostariophysi</taxon>
        <taxon>Cypriniformes</taxon>
        <taxon>Nemacheilidae</taxon>
        <taxon>Triplophysa</taxon>
    </lineage>
</organism>
<dbReference type="GO" id="GO:0005829">
    <property type="term" value="C:cytosol"/>
    <property type="evidence" value="ECO:0007669"/>
    <property type="project" value="TreeGrafter"/>
</dbReference>
<dbReference type="GO" id="GO:0000287">
    <property type="term" value="F:magnesium ion binding"/>
    <property type="evidence" value="ECO:0007669"/>
    <property type="project" value="InterPro"/>
</dbReference>
<dbReference type="PANTHER" id="PTHR31367:SF5">
    <property type="entry name" value="CYTOSOLIC 5'-NUCLEOTIDASE 1A"/>
    <property type="match status" value="1"/>
</dbReference>
<evidence type="ECO:0000313" key="2">
    <source>
        <dbReference type="Proteomes" id="UP001059041"/>
    </source>
</evidence>
<dbReference type="GO" id="GO:0000166">
    <property type="term" value="F:nucleotide binding"/>
    <property type="evidence" value="ECO:0007669"/>
    <property type="project" value="InterPro"/>
</dbReference>
<dbReference type="InterPro" id="IPR010394">
    <property type="entry name" value="5-nucleotidase"/>
</dbReference>
<dbReference type="Pfam" id="PF06189">
    <property type="entry name" value="5-nucleotidase"/>
    <property type="match status" value="1"/>
</dbReference>
<proteinExistence type="predicted"/>
<name>A0A9W8C1X0_TRIRA</name>
<reference evidence="1" key="1">
    <citation type="submission" date="2021-02" db="EMBL/GenBank/DDBJ databases">
        <title>Comparative genomics reveals that relaxation of natural selection precedes convergent phenotypic evolution of cavefish.</title>
        <authorList>
            <person name="Peng Z."/>
        </authorList>
    </citation>
    <scope>NUCLEOTIDE SEQUENCE</scope>
    <source>
        <tissue evidence="1">Muscle</tissue>
    </source>
</reference>
<keyword evidence="2" id="KW-1185">Reference proteome</keyword>
<dbReference type="EMBL" id="JAFHDT010000009">
    <property type="protein sequence ID" value="KAI7805870.1"/>
    <property type="molecule type" value="Genomic_DNA"/>
</dbReference>
<sequence>MRVPEVRPVLGKPRVWGIGPEYQENLTASEELSRNPGPRIERRTVQIDPVVAKTSVIYHVKRFHFKPGGLVDALVALAMVAIPCHIFAHHLKKATPPEMQEGNSECVRDVWAVKPLCSGPEEPSASDQSQILQTRAFLKTLAACVQCGLDDRNACLYGHRKRWTGAGREKLWKLRSGLIISGWQQQERADRDLSTAFRREFCTLPGLASGMTWNVNEHLSGSNEWVQLQVKQMHGKMTSFTIAVTSCALFNQERGGRGVAFPFVKAINMVNQHMDQGQANEGRFKIVLITTSCPKNVYDLEIDHICEITAKKTLLEHLNDLKPVLYLSTDSESVREAIKAGYGAAIMFQTNYTELSDDKLRVAFDGDGVLFSDESERVYRERGLDAFLQNEKDLENTVLKVGPLGEFAKALLFIQKRFSKNCPVRTYLVTSRNAGSPGIRGFKTLQEHGLGIDEAFFLCGSHKGPILKAIKPHIFFDDQKSHVKGALEHGVVGACVPFGVCSD</sequence>
<evidence type="ECO:0000313" key="1">
    <source>
        <dbReference type="EMBL" id="KAI7805870.1"/>
    </source>
</evidence>
<dbReference type="PANTHER" id="PTHR31367">
    <property type="entry name" value="CYTOSOLIC 5'-NUCLEOTIDASE 1 FAMILY MEMBER"/>
    <property type="match status" value="1"/>
</dbReference>
<dbReference type="GO" id="GO:0009117">
    <property type="term" value="P:nucleotide metabolic process"/>
    <property type="evidence" value="ECO:0007669"/>
    <property type="project" value="InterPro"/>
</dbReference>
<comment type="caution">
    <text evidence="1">The sequence shown here is derived from an EMBL/GenBank/DDBJ whole genome shotgun (WGS) entry which is preliminary data.</text>
</comment>
<dbReference type="GO" id="GO:0046085">
    <property type="term" value="P:adenosine metabolic process"/>
    <property type="evidence" value="ECO:0007669"/>
    <property type="project" value="TreeGrafter"/>
</dbReference>
<dbReference type="GO" id="GO:0008253">
    <property type="term" value="F:5'-nucleotidase activity"/>
    <property type="evidence" value="ECO:0007669"/>
    <property type="project" value="InterPro"/>
</dbReference>
<accession>A0A9W8C1X0</accession>
<gene>
    <name evidence="1" type="ORF">IRJ41_020927</name>
</gene>
<dbReference type="AlphaFoldDB" id="A0A9W8C1X0"/>